<evidence type="ECO:0000259" key="6">
    <source>
        <dbReference type="SMART" id="SM00226"/>
    </source>
</evidence>
<accession>A0A271J680</accession>
<comment type="similarity">
    <text evidence="1">Belongs to the low molecular weight phosphotyrosine protein phosphatase family.</text>
</comment>
<dbReference type="InterPro" id="IPR036196">
    <property type="entry name" value="Ptyr_pPase_sf"/>
</dbReference>
<evidence type="ECO:0000256" key="5">
    <source>
        <dbReference type="PIRSR" id="PIRSR617867-1"/>
    </source>
</evidence>
<keyword evidence="3" id="KW-0378">Hydrolase</keyword>
<dbReference type="Pfam" id="PF01451">
    <property type="entry name" value="LMWPc"/>
    <property type="match status" value="1"/>
</dbReference>
<dbReference type="SMART" id="SM00226">
    <property type="entry name" value="LMWPc"/>
    <property type="match status" value="1"/>
</dbReference>
<dbReference type="PRINTS" id="PR00719">
    <property type="entry name" value="LMWPTPASE"/>
</dbReference>
<comment type="caution">
    <text evidence="7">The sequence shown here is derived from an EMBL/GenBank/DDBJ whole genome shotgun (WGS) entry which is preliminary data.</text>
</comment>
<evidence type="ECO:0000313" key="7">
    <source>
        <dbReference type="EMBL" id="PAP78159.1"/>
    </source>
</evidence>
<proteinExistence type="inferred from homology"/>
<dbReference type="EMBL" id="MQWD01000001">
    <property type="protein sequence ID" value="PAP78159.1"/>
    <property type="molecule type" value="Genomic_DNA"/>
</dbReference>
<evidence type="ECO:0000256" key="2">
    <source>
        <dbReference type="ARBA" id="ARBA00013064"/>
    </source>
</evidence>
<dbReference type="EC" id="3.1.3.48" evidence="2"/>
<dbReference type="PANTHER" id="PTHR11717:SF7">
    <property type="entry name" value="LOW MOLECULAR WEIGHT PHOSPHOTYROSINE PROTEIN PHOSPHATASE"/>
    <property type="match status" value="1"/>
</dbReference>
<name>A0A271J680_9BACT</name>
<dbReference type="SUPFAM" id="SSF52788">
    <property type="entry name" value="Phosphotyrosine protein phosphatases I"/>
    <property type="match status" value="1"/>
</dbReference>
<evidence type="ECO:0000256" key="3">
    <source>
        <dbReference type="ARBA" id="ARBA00022801"/>
    </source>
</evidence>
<dbReference type="CDD" id="cd16343">
    <property type="entry name" value="LMWPTP"/>
    <property type="match status" value="1"/>
</dbReference>
<feature type="domain" description="Phosphotyrosine protein phosphatase I" evidence="6">
    <location>
        <begin position="6"/>
        <end position="156"/>
    </location>
</feature>
<feature type="active site" evidence="5">
    <location>
        <position position="18"/>
    </location>
</feature>
<dbReference type="OrthoDB" id="9784339at2"/>
<dbReference type="AlphaFoldDB" id="A0A271J680"/>
<dbReference type="InterPro" id="IPR017867">
    <property type="entry name" value="Tyr_phospatase_low_mol_wt"/>
</dbReference>
<dbReference type="Gene3D" id="3.40.50.2300">
    <property type="match status" value="1"/>
</dbReference>
<dbReference type="InterPro" id="IPR050438">
    <property type="entry name" value="LMW_PTPase"/>
</dbReference>
<dbReference type="Proteomes" id="UP000216339">
    <property type="component" value="Unassembled WGS sequence"/>
</dbReference>
<evidence type="ECO:0000313" key="8">
    <source>
        <dbReference type="Proteomes" id="UP000216339"/>
    </source>
</evidence>
<sequence>MPDRPVRVLFVCLGNICRSPLAEGLFQQKVTEAGLADRLIVDSAGTGGWHVGAPPDRRMSATAAERGTDLSALKARQLERADLDEYDHVFVMDKSNLHDTLALDPDGDHGTRVRLFREFDPEPGDFQVPDPYYGGPEGFDRVYDIVDRTTDAILDRLRSVYGWDDEG</sequence>
<keyword evidence="4" id="KW-0904">Protein phosphatase</keyword>
<organism evidence="7 8">
    <name type="scientific">Rubrivirga marina</name>
    <dbReference type="NCBI Taxonomy" id="1196024"/>
    <lineage>
        <taxon>Bacteria</taxon>
        <taxon>Pseudomonadati</taxon>
        <taxon>Rhodothermota</taxon>
        <taxon>Rhodothermia</taxon>
        <taxon>Rhodothermales</taxon>
        <taxon>Rubricoccaceae</taxon>
        <taxon>Rubrivirga</taxon>
    </lineage>
</organism>
<protein>
    <recommendedName>
        <fullName evidence="2">protein-tyrosine-phosphatase</fullName>
        <ecNumber evidence="2">3.1.3.48</ecNumber>
    </recommendedName>
</protein>
<evidence type="ECO:0000256" key="1">
    <source>
        <dbReference type="ARBA" id="ARBA00011063"/>
    </source>
</evidence>
<feature type="active site" description="Proton donor" evidence="5">
    <location>
        <position position="130"/>
    </location>
</feature>
<dbReference type="PANTHER" id="PTHR11717">
    <property type="entry name" value="LOW MOLECULAR WEIGHT PROTEIN TYROSINE PHOSPHATASE"/>
    <property type="match status" value="1"/>
</dbReference>
<evidence type="ECO:0000256" key="4">
    <source>
        <dbReference type="ARBA" id="ARBA00022912"/>
    </source>
</evidence>
<dbReference type="RefSeq" id="WP_095511838.1">
    <property type="nucleotide sequence ID" value="NZ_MQWD01000001.1"/>
</dbReference>
<gene>
    <name evidence="7" type="ORF">BSZ37_17825</name>
</gene>
<feature type="active site" description="Nucleophile" evidence="5">
    <location>
        <position position="12"/>
    </location>
</feature>
<keyword evidence="8" id="KW-1185">Reference proteome</keyword>
<reference evidence="7 8" key="1">
    <citation type="submission" date="2016-11" db="EMBL/GenBank/DDBJ databases">
        <title>Study of marine rhodopsin-containing bacteria.</title>
        <authorList>
            <person name="Yoshizawa S."/>
            <person name="Kumagai Y."/>
            <person name="Kogure K."/>
        </authorList>
    </citation>
    <scope>NUCLEOTIDE SEQUENCE [LARGE SCALE GENOMIC DNA]</scope>
    <source>
        <strain evidence="7 8">SAORIC-28</strain>
    </source>
</reference>
<dbReference type="GO" id="GO:0004725">
    <property type="term" value="F:protein tyrosine phosphatase activity"/>
    <property type="evidence" value="ECO:0007669"/>
    <property type="project" value="UniProtKB-EC"/>
</dbReference>
<dbReference type="InterPro" id="IPR023485">
    <property type="entry name" value="Ptyr_pPase"/>
</dbReference>